<dbReference type="InterPro" id="IPR053194">
    <property type="entry name" value="tRNA_methyltr_O"/>
</dbReference>
<dbReference type="UniPathway" id="UPA00344"/>
<dbReference type="InterPro" id="IPR036425">
    <property type="entry name" value="MoaB/Mog-like_dom_sf"/>
</dbReference>
<dbReference type="HOGENOM" id="CLU_503200_0_0_7"/>
<dbReference type="InterPro" id="IPR001453">
    <property type="entry name" value="MoaB/Mog_dom"/>
</dbReference>
<dbReference type="AlphaFoldDB" id="E5Y9F9"/>
<dbReference type="SUPFAM" id="SSF143555">
    <property type="entry name" value="FwdE-like"/>
    <property type="match status" value="1"/>
</dbReference>
<proteinExistence type="predicted"/>
<dbReference type="PANTHER" id="PTHR39418:SF1">
    <property type="entry name" value="DEHYDROGENASE"/>
    <property type="match status" value="1"/>
</dbReference>
<organism evidence="2 3">
    <name type="scientific">Bilophila wadsworthia (strain 3_1_6)</name>
    <dbReference type="NCBI Taxonomy" id="563192"/>
    <lineage>
        <taxon>Bacteria</taxon>
        <taxon>Pseudomonadati</taxon>
        <taxon>Thermodesulfobacteriota</taxon>
        <taxon>Desulfovibrionia</taxon>
        <taxon>Desulfovibrionales</taxon>
        <taxon>Desulfovibrionaceae</taxon>
        <taxon>Bilophila</taxon>
    </lineage>
</organism>
<feature type="domain" description="MoaB/Mog" evidence="1">
    <location>
        <begin position="379"/>
        <end position="511"/>
    </location>
</feature>
<dbReference type="RefSeq" id="WP_005029041.1">
    <property type="nucleotide sequence ID" value="NZ_KE150238.1"/>
</dbReference>
<dbReference type="Gene3D" id="3.30.1330.130">
    <property type="match status" value="1"/>
</dbReference>
<dbReference type="GeneID" id="78084737"/>
<evidence type="ECO:0000313" key="2">
    <source>
        <dbReference type="EMBL" id="EFV43351.1"/>
    </source>
</evidence>
<dbReference type="InterPro" id="IPR057035">
    <property type="entry name" value="Znf-Tbcl_FmdE"/>
</dbReference>
<protein>
    <submittedName>
        <fullName evidence="2">Formylmethanofuran dehydrogenase subunit E</fullName>
    </submittedName>
</protein>
<dbReference type="SMART" id="SM00852">
    <property type="entry name" value="MoCF_biosynth"/>
    <property type="match status" value="1"/>
</dbReference>
<dbReference type="eggNOG" id="COG2191">
    <property type="taxonomic scope" value="Bacteria"/>
</dbReference>
<dbReference type="EMBL" id="ADCP02000001">
    <property type="protein sequence ID" value="EFV43351.1"/>
    <property type="molecule type" value="Genomic_DNA"/>
</dbReference>
<dbReference type="OrthoDB" id="9767940at2"/>
<dbReference type="Gene3D" id="3.30.60.80">
    <property type="match status" value="1"/>
</dbReference>
<dbReference type="Proteomes" id="UP000006034">
    <property type="component" value="Unassembled WGS sequence"/>
</dbReference>
<name>E5Y9F9_BILW3</name>
<dbReference type="eggNOG" id="COG0303">
    <property type="taxonomic scope" value="Bacteria"/>
</dbReference>
<dbReference type="Pfam" id="PF23475">
    <property type="entry name" value="zf-Tbcl_FmdE"/>
    <property type="match status" value="1"/>
</dbReference>
<reference evidence="2 3" key="1">
    <citation type="submission" date="2010-10" db="EMBL/GenBank/DDBJ databases">
        <authorList>
            <consortium name="The Broad Institute Genome Sequencing Platform"/>
            <person name="Ward D."/>
            <person name="Earl A."/>
            <person name="Feldgarden M."/>
            <person name="Young S.K."/>
            <person name="Gargeya S."/>
            <person name="Zeng Q."/>
            <person name="Alvarado L."/>
            <person name="Berlin A."/>
            <person name="Bochicchio J."/>
            <person name="Chapman S.B."/>
            <person name="Chen Z."/>
            <person name="Freedman E."/>
            <person name="Gellesch M."/>
            <person name="Goldberg J."/>
            <person name="Griggs A."/>
            <person name="Gujja S."/>
            <person name="Heilman E."/>
            <person name="Heiman D."/>
            <person name="Howarth C."/>
            <person name="Mehta T."/>
            <person name="Neiman D."/>
            <person name="Pearson M."/>
            <person name="Roberts A."/>
            <person name="Saif S."/>
            <person name="Shea T."/>
            <person name="Shenoy N."/>
            <person name="Sisk P."/>
            <person name="Stolte C."/>
            <person name="Sykes S."/>
            <person name="White J."/>
            <person name="Yandava C."/>
            <person name="Allen-Vercoe E."/>
            <person name="Sibley C."/>
            <person name="Ambrose C.E."/>
            <person name="Strauss J."/>
            <person name="Daigneault M."/>
            <person name="Haas B."/>
            <person name="Nusbaum C."/>
            <person name="Birren B."/>
        </authorList>
    </citation>
    <scope>NUCLEOTIDE SEQUENCE [LARGE SCALE GENOMIC DNA]</scope>
    <source>
        <strain evidence="2 3">3_1_6</strain>
    </source>
</reference>
<dbReference type="InterPro" id="IPR003814">
    <property type="entry name" value="FmdEsu_dom"/>
</dbReference>
<sequence length="545" mass="59519">MSIGSRTHEEFMEEARAFHGYPAPGLIIGGYMVELAKRHMPDGVLYDAVSETAHCLPDAVQLLTPCTFGNGWLRVLPFGIYAVTLYDKATGEGVRVELDNDKLEPYDAIRSWFLKERPKKEQDTERLQAQIKEAGESILSFRKVRIRQDMLGHRSFGAITRCPLCGSHYPASYGGICRSCQGQSPYEDGPGFALSQQPRMPAPVPIPVEEAVGKHALHDMTQIIPGKEKGAAFVAGQELSAGDICRLQQMGKNRVYVQENTPHPEGWVHEDDAARGFARLMPGDGVEVEAAPREGKVNFRATRDGMLLVDTERLERFNLVPDVMCCTRHNYSVLTAGTRLAGSRAIPLFLSRPGFLKALSVLEDGPLFKVVPMRKAKIGILVTGTEVFQGLIEDRFAPIITQKAQQHHCEVVKTLFAPDDADLIVRGVRDLLDAGADFIVTTAGMSVDPDDLTRKGLTEAGLTDTLYGVPALPGTMTLIGRIGGAQIIGVPACALFFKTTVFDIILPRMLAGVPITRLDLAKIGNGGLCMECKVCTFPKCPFGKV</sequence>
<accession>E5Y9F9</accession>
<evidence type="ECO:0000313" key="3">
    <source>
        <dbReference type="Proteomes" id="UP000006034"/>
    </source>
</evidence>
<evidence type="ECO:0000259" key="1">
    <source>
        <dbReference type="SMART" id="SM00852"/>
    </source>
</evidence>
<reference evidence="2 3" key="2">
    <citation type="submission" date="2013-04" db="EMBL/GenBank/DDBJ databases">
        <title>The Genome Sequence of Bilophila wadsworthia 3_1_6.</title>
        <authorList>
            <consortium name="The Broad Institute Genomics Platform"/>
            <person name="Earl A."/>
            <person name="Ward D."/>
            <person name="Feldgarden M."/>
            <person name="Gevers D."/>
            <person name="Sibley C."/>
            <person name="Strauss J."/>
            <person name="Allen-Vercoe E."/>
            <person name="Walker B."/>
            <person name="Young S."/>
            <person name="Zeng Q."/>
            <person name="Gargeya S."/>
            <person name="Fitzgerald M."/>
            <person name="Haas B."/>
            <person name="Abouelleil A."/>
            <person name="Allen A.W."/>
            <person name="Alvarado L."/>
            <person name="Arachchi H.M."/>
            <person name="Berlin A.M."/>
            <person name="Chapman S.B."/>
            <person name="Gainer-Dewar J."/>
            <person name="Goldberg J."/>
            <person name="Griggs A."/>
            <person name="Gujja S."/>
            <person name="Hansen M."/>
            <person name="Howarth C."/>
            <person name="Imamovic A."/>
            <person name="Ireland A."/>
            <person name="Larimer J."/>
            <person name="McCowan C."/>
            <person name="Murphy C."/>
            <person name="Pearson M."/>
            <person name="Poon T.W."/>
            <person name="Priest M."/>
            <person name="Roberts A."/>
            <person name="Saif S."/>
            <person name="Shea T."/>
            <person name="Sisk P."/>
            <person name="Sykes S."/>
            <person name="Wortman J."/>
            <person name="Nusbaum C."/>
            <person name="Birren B."/>
        </authorList>
    </citation>
    <scope>NUCLEOTIDE SEQUENCE [LARGE SCALE GENOMIC DNA]</scope>
    <source>
        <strain evidence="2 3">3_1_6</strain>
    </source>
</reference>
<dbReference type="Gene3D" id="3.40.980.10">
    <property type="entry name" value="MoaB/Mog-like domain"/>
    <property type="match status" value="1"/>
</dbReference>
<dbReference type="Pfam" id="PF02663">
    <property type="entry name" value="FmdE"/>
    <property type="match status" value="1"/>
</dbReference>
<dbReference type="SUPFAM" id="SSF53218">
    <property type="entry name" value="Molybdenum cofactor biosynthesis proteins"/>
    <property type="match status" value="1"/>
</dbReference>
<dbReference type="Pfam" id="PF00994">
    <property type="entry name" value="MoCF_biosynth"/>
    <property type="match status" value="1"/>
</dbReference>
<keyword evidence="3" id="KW-1185">Reference proteome</keyword>
<dbReference type="PANTHER" id="PTHR39418">
    <property type="entry name" value="DEHYDROGENASE-RELATED"/>
    <property type="match status" value="1"/>
</dbReference>
<gene>
    <name evidence="2" type="ORF">HMPREF0179_02874</name>
</gene>
<comment type="caution">
    <text evidence="2">The sequence shown here is derived from an EMBL/GenBank/DDBJ whole genome shotgun (WGS) entry which is preliminary data.</text>
</comment>
<dbReference type="CDD" id="cd03522">
    <property type="entry name" value="MoeA_like"/>
    <property type="match status" value="1"/>
</dbReference>
<dbReference type="STRING" id="563192.HMPREF0179_02874"/>